<sequence length="104" mass="11713">CKSRFPRESYDSTMINPDTGSIDMKKGESWLNTFNYVLTFLMRCNTDVACMLSGTAIKAIIQYVTDYITKTALNTHTMMDAMQTILTKTSEFLSGDDEDISSAR</sequence>
<feature type="non-terminal residue" evidence="1">
    <location>
        <position position="104"/>
    </location>
</feature>
<feature type="non-terminal residue" evidence="1">
    <location>
        <position position="1"/>
    </location>
</feature>
<comment type="caution">
    <text evidence="1">The sequence shown here is derived from an EMBL/GenBank/DDBJ whole genome shotgun (WGS) entry which is preliminary data.</text>
</comment>
<name>A0ACB8R195_9AGAM</name>
<evidence type="ECO:0000313" key="1">
    <source>
        <dbReference type="EMBL" id="KAI0037306.1"/>
    </source>
</evidence>
<gene>
    <name evidence="1" type="ORF">FA95DRAFT_1462516</name>
</gene>
<organism evidence="1 2">
    <name type="scientific">Auriscalpium vulgare</name>
    <dbReference type="NCBI Taxonomy" id="40419"/>
    <lineage>
        <taxon>Eukaryota</taxon>
        <taxon>Fungi</taxon>
        <taxon>Dikarya</taxon>
        <taxon>Basidiomycota</taxon>
        <taxon>Agaricomycotina</taxon>
        <taxon>Agaricomycetes</taxon>
        <taxon>Russulales</taxon>
        <taxon>Auriscalpiaceae</taxon>
        <taxon>Auriscalpium</taxon>
    </lineage>
</organism>
<reference evidence="1" key="1">
    <citation type="submission" date="2021-02" db="EMBL/GenBank/DDBJ databases">
        <authorList>
            <consortium name="DOE Joint Genome Institute"/>
            <person name="Ahrendt S."/>
            <person name="Looney B.P."/>
            <person name="Miyauchi S."/>
            <person name="Morin E."/>
            <person name="Drula E."/>
            <person name="Courty P.E."/>
            <person name="Chicoki N."/>
            <person name="Fauchery L."/>
            <person name="Kohler A."/>
            <person name="Kuo A."/>
            <person name="Labutti K."/>
            <person name="Pangilinan J."/>
            <person name="Lipzen A."/>
            <person name="Riley R."/>
            <person name="Andreopoulos W."/>
            <person name="He G."/>
            <person name="Johnson J."/>
            <person name="Barry K.W."/>
            <person name="Grigoriev I.V."/>
            <person name="Nagy L."/>
            <person name="Hibbett D."/>
            <person name="Henrissat B."/>
            <person name="Matheny P.B."/>
            <person name="Labbe J."/>
            <person name="Martin F."/>
        </authorList>
    </citation>
    <scope>NUCLEOTIDE SEQUENCE</scope>
    <source>
        <strain evidence="1">FP105234-sp</strain>
    </source>
</reference>
<protein>
    <submittedName>
        <fullName evidence="1">Uncharacterized protein</fullName>
    </submittedName>
</protein>
<accession>A0ACB8R195</accession>
<dbReference type="Proteomes" id="UP000814033">
    <property type="component" value="Unassembled WGS sequence"/>
</dbReference>
<reference evidence="1" key="2">
    <citation type="journal article" date="2022" name="New Phytol.">
        <title>Evolutionary transition to the ectomycorrhizal habit in the genomes of a hyperdiverse lineage of mushroom-forming fungi.</title>
        <authorList>
            <person name="Looney B."/>
            <person name="Miyauchi S."/>
            <person name="Morin E."/>
            <person name="Drula E."/>
            <person name="Courty P.E."/>
            <person name="Kohler A."/>
            <person name="Kuo A."/>
            <person name="LaButti K."/>
            <person name="Pangilinan J."/>
            <person name="Lipzen A."/>
            <person name="Riley R."/>
            <person name="Andreopoulos W."/>
            <person name="He G."/>
            <person name="Johnson J."/>
            <person name="Nolan M."/>
            <person name="Tritt A."/>
            <person name="Barry K.W."/>
            <person name="Grigoriev I.V."/>
            <person name="Nagy L.G."/>
            <person name="Hibbett D."/>
            <person name="Henrissat B."/>
            <person name="Matheny P.B."/>
            <person name="Labbe J."/>
            <person name="Martin F.M."/>
        </authorList>
    </citation>
    <scope>NUCLEOTIDE SEQUENCE</scope>
    <source>
        <strain evidence="1">FP105234-sp</strain>
    </source>
</reference>
<proteinExistence type="predicted"/>
<dbReference type="EMBL" id="MU277105">
    <property type="protein sequence ID" value="KAI0037306.1"/>
    <property type="molecule type" value="Genomic_DNA"/>
</dbReference>
<evidence type="ECO:0000313" key="2">
    <source>
        <dbReference type="Proteomes" id="UP000814033"/>
    </source>
</evidence>
<keyword evidence="2" id="KW-1185">Reference proteome</keyword>